<name>B1TGB8_9BURK</name>
<accession>B1TGB8</accession>
<proteinExistence type="predicted"/>
<dbReference type="Proteomes" id="UP000004814">
    <property type="component" value="Unassembled WGS sequence"/>
</dbReference>
<evidence type="ECO:0000313" key="2">
    <source>
        <dbReference type="EMBL" id="EDT37387.1"/>
    </source>
</evidence>
<sequence>MNPRTKKVQRARIASSGPVVIGRRSNIPQTLQPPRVEPSFLAPLRGAQPDNLLLAARKDEDLPILLPFFVEMGPGDTYQLLFGTDPNNLATYGAVEDVAGYAPGDELEVVIDPQDRPGDPNQNVTYYFSYRFHFGAADTDEDYTPPASFIVDLVSPGDPSPINVREPIIEQDIIDSGLTDDSLTQLGDEVPAFIATYGRQAQGDRVWLIVNNERSLLPTDIVLNIPTRVAYLRELIERATDGPQREFRYQLEDRAGNLSHESQPVRIDVRLAPVIGNLIKPKVPVFEQNGIIKYADAAVSPGLLVEIPGHTEVHGGDTIVVKWGGTKLPGVSVPAGYNGENPMFGPNGGIAVPYDVVRDELPQGNPRGLIEVTYEVLNGDVSRGISPPEENVLVDLNLAGGEDPTPLDPVHGNLLPLTIRSMDSAAPPNVIPAGLTDQNATAVIPWKNKNNEVVFKKDDIVRVFWDGTMALTQEHTIDDADMAANDDLELTVEGSVIDDAGTGDIAASYEVSRPLVAPPPDQFNPRSSPDQSVDVRNAADLPGGGNPLPKGEFINRDTSNSAYPEGVINAVEGRNGTPFQIPVYPKKAIGDVIHLEVQGYKRTADTPTGNLFEYDHEVIDPSEITQPYDFRVDEGLFFLPDFYNLYGRAKSIYWVTSDKTTGKGVQSLEDAVTIDTRGQNP</sequence>
<dbReference type="EMBL" id="ABLK01000484">
    <property type="protein sequence ID" value="EDT37387.1"/>
    <property type="molecule type" value="Genomic_DNA"/>
</dbReference>
<evidence type="ECO:0000313" key="3">
    <source>
        <dbReference type="Proteomes" id="UP000004814"/>
    </source>
</evidence>
<dbReference type="PATRIC" id="fig|396597.7.peg.492"/>
<gene>
    <name evidence="2" type="ORF">BamMEX5DRAFT_6834</name>
</gene>
<organism evidence="2 3">
    <name type="scientific">Burkholderia ambifaria MEX-5</name>
    <dbReference type="NCBI Taxonomy" id="396597"/>
    <lineage>
        <taxon>Bacteria</taxon>
        <taxon>Pseudomonadati</taxon>
        <taxon>Pseudomonadota</taxon>
        <taxon>Betaproteobacteria</taxon>
        <taxon>Burkholderiales</taxon>
        <taxon>Burkholderiaceae</taxon>
        <taxon>Burkholderia</taxon>
        <taxon>Burkholderia cepacia complex</taxon>
    </lineage>
</organism>
<comment type="caution">
    <text evidence="2">The sequence shown here is derived from an EMBL/GenBank/DDBJ whole genome shotgun (WGS) entry which is preliminary data.</text>
</comment>
<reference evidence="2 3" key="1">
    <citation type="submission" date="2008-03" db="EMBL/GenBank/DDBJ databases">
        <title>Sequencing of the draft genome and assembly of Burkholderia ambifaria MEX-5.</title>
        <authorList>
            <consortium name="US DOE Joint Genome Institute (JGI-PGF)"/>
            <person name="Copeland A."/>
            <person name="Lucas S."/>
            <person name="Lapidus A."/>
            <person name="Glavina del Rio T."/>
            <person name="Dalin E."/>
            <person name="Tice H."/>
            <person name="Bruce D."/>
            <person name="Goodwin L."/>
            <person name="Pitluck S."/>
            <person name="Larimer F."/>
            <person name="Land M.L."/>
            <person name="Hauser L."/>
            <person name="Tiedje J."/>
            <person name="Richardson P."/>
        </authorList>
    </citation>
    <scope>NUCLEOTIDE SEQUENCE [LARGE SCALE GENOMIC DNA]</scope>
    <source>
        <strain evidence="2 3">MEX-5</strain>
    </source>
</reference>
<feature type="region of interest" description="Disordered" evidence="1">
    <location>
        <begin position="514"/>
        <end position="556"/>
    </location>
</feature>
<evidence type="ECO:0000256" key="1">
    <source>
        <dbReference type="SAM" id="MobiDB-lite"/>
    </source>
</evidence>
<dbReference type="AlphaFoldDB" id="B1TGB8"/>
<protein>
    <submittedName>
        <fullName evidence="2">Uncharacterized protein</fullName>
    </submittedName>
</protein>